<feature type="region of interest" description="Disordered" evidence="1">
    <location>
        <begin position="1"/>
        <end position="121"/>
    </location>
</feature>
<evidence type="ECO:0000313" key="4">
    <source>
        <dbReference type="EMBL" id="MBO8187546.1"/>
    </source>
</evidence>
<reference evidence="4 5" key="1">
    <citation type="submission" date="2021-02" db="EMBL/GenBank/DDBJ databases">
        <title>Streptomyces spirodelae sp. nov., isolated from duckweed.</title>
        <authorList>
            <person name="Saimee Y."/>
            <person name="Duangmal K."/>
        </authorList>
    </citation>
    <scope>NUCLEOTIDE SEQUENCE [LARGE SCALE GENOMIC DNA]</scope>
    <source>
        <strain evidence="4 5">DW4-2</strain>
    </source>
</reference>
<keyword evidence="2" id="KW-0812">Transmembrane</keyword>
<keyword evidence="2" id="KW-1133">Transmembrane helix</keyword>
<dbReference type="Pfam" id="PF20177">
    <property type="entry name" value="DUF6542"/>
    <property type="match status" value="1"/>
</dbReference>
<comment type="caution">
    <text evidence="4">The sequence shown here is derived from an EMBL/GenBank/DDBJ whole genome shotgun (WGS) entry which is preliminary data.</text>
</comment>
<feature type="compositionally biased region" description="Basic and acidic residues" evidence="1">
    <location>
        <begin position="246"/>
        <end position="264"/>
    </location>
</feature>
<name>A0ABS3WWQ8_9ACTN</name>
<evidence type="ECO:0000256" key="1">
    <source>
        <dbReference type="SAM" id="MobiDB-lite"/>
    </source>
</evidence>
<accession>A0ABS3WWQ8</accession>
<feature type="transmembrane region" description="Helical" evidence="2">
    <location>
        <begin position="154"/>
        <end position="171"/>
    </location>
</feature>
<dbReference type="RefSeq" id="WP_209266351.1">
    <property type="nucleotide sequence ID" value="NZ_JAFFZN010000017.1"/>
</dbReference>
<organism evidence="4 5">
    <name type="scientific">Streptomyces spirodelae</name>
    <dbReference type="NCBI Taxonomy" id="2812904"/>
    <lineage>
        <taxon>Bacteria</taxon>
        <taxon>Bacillati</taxon>
        <taxon>Actinomycetota</taxon>
        <taxon>Actinomycetes</taxon>
        <taxon>Kitasatosporales</taxon>
        <taxon>Streptomycetaceae</taxon>
        <taxon>Streptomyces</taxon>
    </lineage>
</organism>
<evidence type="ECO:0000256" key="2">
    <source>
        <dbReference type="SAM" id="Phobius"/>
    </source>
</evidence>
<dbReference type="InterPro" id="IPR046672">
    <property type="entry name" value="DUF6542"/>
</dbReference>
<feature type="transmembrane region" description="Helical" evidence="2">
    <location>
        <begin position="176"/>
        <end position="196"/>
    </location>
</feature>
<keyword evidence="5" id="KW-1185">Reference proteome</keyword>
<feature type="compositionally biased region" description="Basic and acidic residues" evidence="1">
    <location>
        <begin position="1"/>
        <end position="15"/>
    </location>
</feature>
<evidence type="ECO:0000259" key="3">
    <source>
        <dbReference type="Pfam" id="PF20177"/>
    </source>
</evidence>
<dbReference type="EMBL" id="JAFFZN010000017">
    <property type="protein sequence ID" value="MBO8187546.1"/>
    <property type="molecule type" value="Genomic_DNA"/>
</dbReference>
<feature type="compositionally biased region" description="Pro residues" evidence="1">
    <location>
        <begin position="39"/>
        <end position="50"/>
    </location>
</feature>
<keyword evidence="2" id="KW-0472">Membrane</keyword>
<gene>
    <name evidence="4" type="ORF">JW592_19075</name>
</gene>
<proteinExistence type="predicted"/>
<feature type="domain" description="DUF6542" evidence="3">
    <location>
        <begin position="124"/>
        <end position="237"/>
    </location>
</feature>
<feature type="region of interest" description="Disordered" evidence="1">
    <location>
        <begin position="243"/>
        <end position="264"/>
    </location>
</feature>
<dbReference type="Proteomes" id="UP001518976">
    <property type="component" value="Unassembled WGS sequence"/>
</dbReference>
<feature type="compositionally biased region" description="Low complexity" evidence="1">
    <location>
        <begin position="51"/>
        <end position="110"/>
    </location>
</feature>
<feature type="transmembrane region" description="Helical" evidence="2">
    <location>
        <begin position="125"/>
        <end position="148"/>
    </location>
</feature>
<evidence type="ECO:0000313" key="5">
    <source>
        <dbReference type="Proteomes" id="UP001518976"/>
    </source>
</evidence>
<sequence length="264" mass="26302">MEQRSARTTQHDPYERYGAAPPGSGSDGGGAATRHSPRLPHPAPPAPTAPAPAASTSAAPAPGGRAQAQGSARTQAPASARPAAGAGAGAGAAPRGAAPRQAAGGPAAGRNRPVRVGPTQRAPRLTGLGVGVFASVLMVLMGGLVSLMPGGAPAFYGIGFLLVAMAAAVWVRPTELYAAPVALPLAYTIGLFFAGGSGDGFGGVLQNVFTGLALHAVWLYAGTLAAVLITLIRKAALSLERRRNRQRTENGGRGDGREGGRQGG</sequence>
<protein>
    <recommendedName>
        <fullName evidence="3">DUF6542 domain-containing protein</fullName>
    </recommendedName>
</protein>
<feature type="transmembrane region" description="Helical" evidence="2">
    <location>
        <begin position="208"/>
        <end position="232"/>
    </location>
</feature>